<dbReference type="RefSeq" id="XP_008863493.1">
    <property type="nucleotide sequence ID" value="XM_008865271.1"/>
</dbReference>
<organism evidence="2">
    <name type="scientific">Aphanomyces invadans</name>
    <dbReference type="NCBI Taxonomy" id="157072"/>
    <lineage>
        <taxon>Eukaryota</taxon>
        <taxon>Sar</taxon>
        <taxon>Stramenopiles</taxon>
        <taxon>Oomycota</taxon>
        <taxon>Saprolegniomycetes</taxon>
        <taxon>Saprolegniales</taxon>
        <taxon>Verrucalvaceae</taxon>
        <taxon>Aphanomyces</taxon>
    </lineage>
</organism>
<protein>
    <submittedName>
        <fullName evidence="2">Uncharacterized protein</fullName>
    </submittedName>
</protein>
<proteinExistence type="predicted"/>
<evidence type="ECO:0000313" key="2">
    <source>
        <dbReference type="EMBL" id="ETW07400.1"/>
    </source>
</evidence>
<gene>
    <name evidence="2" type="ORF">H310_01925</name>
</gene>
<accession>A0A024UMN7</accession>
<dbReference type="GeneID" id="20078975"/>
<evidence type="ECO:0000256" key="1">
    <source>
        <dbReference type="SAM" id="MobiDB-lite"/>
    </source>
</evidence>
<feature type="region of interest" description="Disordered" evidence="1">
    <location>
        <begin position="307"/>
        <end position="328"/>
    </location>
</feature>
<sequence length="366" mass="41435">MASFEGEAYGAISCKANAVLPQYTTQQQSSFFVAELMKIRAEVREQVALLHAKIDAATRLHSDAQCTLKNMASEQVETQKHQQHVAAASDKILRSFAQDFEARLGMVEQRVASHHSLQTMNEDLMRLKLSDKDACNHNTDHRYHDIAAQVEATDRRVASLCRAHDALAEQLRQAHAKWTTYYSDHDLRIAQTFDLANALSSGQTLLEEKHALEAQVVASQLNKMFQRLHDMMDKQNAGHQGLERCLENVNSELATMQTLHDVHAAEMRDQVTALRRQCHQNSTALRLLADEVVKLKRAKAEEIRRMQCDKSIPPRPTGRRHSTLPGDNDKELMAELDHALRHTSFTTPCFPNHERLHGGRDSLDLN</sequence>
<dbReference type="AlphaFoldDB" id="A0A024UMN7"/>
<name>A0A024UMN7_9STRA</name>
<reference evidence="2" key="1">
    <citation type="submission" date="2013-12" db="EMBL/GenBank/DDBJ databases">
        <title>The Genome Sequence of Aphanomyces invadans NJM9701.</title>
        <authorList>
            <consortium name="The Broad Institute Genomics Platform"/>
            <person name="Russ C."/>
            <person name="Tyler B."/>
            <person name="van West P."/>
            <person name="Dieguez-Uribeondo J."/>
            <person name="Young S.K."/>
            <person name="Zeng Q."/>
            <person name="Gargeya S."/>
            <person name="Fitzgerald M."/>
            <person name="Abouelleil A."/>
            <person name="Alvarado L."/>
            <person name="Chapman S.B."/>
            <person name="Gainer-Dewar J."/>
            <person name="Goldberg J."/>
            <person name="Griggs A."/>
            <person name="Gujja S."/>
            <person name="Hansen M."/>
            <person name="Howarth C."/>
            <person name="Imamovic A."/>
            <person name="Ireland A."/>
            <person name="Larimer J."/>
            <person name="McCowan C."/>
            <person name="Murphy C."/>
            <person name="Pearson M."/>
            <person name="Poon T.W."/>
            <person name="Priest M."/>
            <person name="Roberts A."/>
            <person name="Saif S."/>
            <person name="Shea T."/>
            <person name="Sykes S."/>
            <person name="Wortman J."/>
            <person name="Nusbaum C."/>
            <person name="Birren B."/>
        </authorList>
    </citation>
    <scope>NUCLEOTIDE SEQUENCE [LARGE SCALE GENOMIC DNA]</scope>
    <source>
        <strain evidence="2">NJM9701</strain>
    </source>
</reference>
<dbReference type="EMBL" id="KI913954">
    <property type="protein sequence ID" value="ETW07400.1"/>
    <property type="molecule type" value="Genomic_DNA"/>
</dbReference>
<dbReference type="VEuPathDB" id="FungiDB:H310_01925"/>
<dbReference type="OrthoDB" id="69494at2759"/>